<evidence type="ECO:0008006" key="8">
    <source>
        <dbReference type="Google" id="ProtNLM"/>
    </source>
</evidence>
<dbReference type="Gene3D" id="3.30.1360.70">
    <property type="entry name" value="Arginyl tRNA synthetase N-terminal domain"/>
    <property type="match status" value="1"/>
</dbReference>
<dbReference type="STRING" id="1193682.BJP25_26645"/>
<keyword evidence="2" id="KW-0547">Nucleotide-binding</keyword>
<dbReference type="Proteomes" id="UP000186040">
    <property type="component" value="Unassembled WGS sequence"/>
</dbReference>
<dbReference type="InterPro" id="IPR036695">
    <property type="entry name" value="Arg-tRNA-synth_N_sf"/>
</dbReference>
<keyword evidence="7" id="KW-1185">Reference proteome</keyword>
<dbReference type="Gene3D" id="1.10.730.10">
    <property type="entry name" value="Isoleucyl-tRNA Synthetase, Domain 1"/>
    <property type="match status" value="1"/>
</dbReference>
<dbReference type="Pfam" id="PF03485">
    <property type="entry name" value="Arg_tRNA_synt_N"/>
    <property type="match status" value="1"/>
</dbReference>
<evidence type="ECO:0000256" key="3">
    <source>
        <dbReference type="ARBA" id="ARBA00022840"/>
    </source>
</evidence>
<accession>A0A1Q9LGS8</accession>
<dbReference type="EMBL" id="MKQR01000025">
    <property type="protein sequence ID" value="OLR91252.1"/>
    <property type="molecule type" value="Genomic_DNA"/>
</dbReference>
<dbReference type="SMART" id="SM01016">
    <property type="entry name" value="Arg_tRNA_synt_N"/>
    <property type="match status" value="1"/>
</dbReference>
<dbReference type="Pfam" id="PF05746">
    <property type="entry name" value="DALR_1"/>
    <property type="match status" value="1"/>
</dbReference>
<evidence type="ECO:0000259" key="5">
    <source>
        <dbReference type="SMART" id="SM01016"/>
    </source>
</evidence>
<dbReference type="GO" id="GO:0005524">
    <property type="term" value="F:ATP binding"/>
    <property type="evidence" value="ECO:0007669"/>
    <property type="project" value="UniProtKB-KW"/>
</dbReference>
<name>A0A1Q9LGS8_9PSEU</name>
<comment type="caution">
    <text evidence="6">The sequence shown here is derived from an EMBL/GenBank/DDBJ whole genome shotgun (WGS) entry which is preliminary data.</text>
</comment>
<protein>
    <recommendedName>
        <fullName evidence="8">Arginine--tRNA ligase</fullName>
    </recommendedName>
</protein>
<feature type="domain" description="Arginyl tRNA synthetase N-terminal" evidence="5">
    <location>
        <begin position="4"/>
        <end position="90"/>
    </location>
</feature>
<dbReference type="SUPFAM" id="SSF47323">
    <property type="entry name" value="Anticodon-binding domain of a subclass of class I aminoacyl-tRNA synthetases"/>
    <property type="match status" value="1"/>
</dbReference>
<sequence length="304" mass="30610">MTRAELADLVRRAALGVLGDPAHPPAPLLDDVPLRAPLEAGVDYSTSLALCLAGPAGVPAPRLAARLAQAVTGPDVTAAVAGPGFVNLTLSDRARSRVVDAAFDLPPLPAVDSGDTRPELVAAALARLGTDADGVVVGPATSTGGVERDSLRFALLATPAADPVVVDPAVWGPRLPANPAFAARHAHARAAGALRAARDLRLTAATPGSAAVPPPDTLGLVRALADHRPALGLAARLREPHRVARAAVELAGATCALVDGGLILPRGDADPDPTAPVRLLLCAAARHALAHALGVLGVDAPDRL</sequence>
<dbReference type="GO" id="GO:0006420">
    <property type="term" value="P:arginyl-tRNA aminoacylation"/>
    <property type="evidence" value="ECO:0007669"/>
    <property type="project" value="InterPro"/>
</dbReference>
<dbReference type="GO" id="GO:0005737">
    <property type="term" value="C:cytoplasm"/>
    <property type="evidence" value="ECO:0007669"/>
    <property type="project" value="InterPro"/>
</dbReference>
<dbReference type="SMART" id="SM00836">
    <property type="entry name" value="DALR_1"/>
    <property type="match status" value="1"/>
</dbReference>
<evidence type="ECO:0000256" key="1">
    <source>
        <dbReference type="ARBA" id="ARBA00022598"/>
    </source>
</evidence>
<organism evidence="6 7">
    <name type="scientific">Actinokineospora bangkokensis</name>
    <dbReference type="NCBI Taxonomy" id="1193682"/>
    <lineage>
        <taxon>Bacteria</taxon>
        <taxon>Bacillati</taxon>
        <taxon>Actinomycetota</taxon>
        <taxon>Actinomycetes</taxon>
        <taxon>Pseudonocardiales</taxon>
        <taxon>Pseudonocardiaceae</taxon>
        <taxon>Actinokineospora</taxon>
    </lineage>
</organism>
<feature type="domain" description="DALR anticodon binding" evidence="4">
    <location>
        <begin position="183"/>
        <end position="304"/>
    </location>
</feature>
<evidence type="ECO:0000313" key="6">
    <source>
        <dbReference type="EMBL" id="OLR91252.1"/>
    </source>
</evidence>
<dbReference type="InterPro" id="IPR009080">
    <property type="entry name" value="tRNAsynth_Ia_anticodon-bd"/>
</dbReference>
<dbReference type="RefSeq" id="WP_075976909.1">
    <property type="nucleotide sequence ID" value="NZ_MKQR01000025.1"/>
</dbReference>
<dbReference type="SUPFAM" id="SSF55190">
    <property type="entry name" value="Arginyl-tRNA synthetase (ArgRS), N-terminal 'additional' domain"/>
    <property type="match status" value="1"/>
</dbReference>
<evidence type="ECO:0000256" key="2">
    <source>
        <dbReference type="ARBA" id="ARBA00022741"/>
    </source>
</evidence>
<reference evidence="6 7" key="1">
    <citation type="submission" date="2016-10" db="EMBL/GenBank/DDBJ databases">
        <title>The Draft Genome Sequence of Actinokineospora bangkokensis 44EHWT reveals the biosynthetic pathway of antifungal compounds Thailandins with unusual extender unit butylmalonyl-CoA.</title>
        <authorList>
            <person name="Greule A."/>
            <person name="Intra B."/>
            <person name="Flemming S."/>
            <person name="Rommel M.G."/>
            <person name="Panbangred W."/>
            <person name="Bechthold A."/>
        </authorList>
    </citation>
    <scope>NUCLEOTIDE SEQUENCE [LARGE SCALE GENOMIC DNA]</scope>
    <source>
        <strain evidence="6 7">44EHW</strain>
    </source>
</reference>
<gene>
    <name evidence="6" type="ORF">BJP25_26645</name>
</gene>
<keyword evidence="3" id="KW-0067">ATP-binding</keyword>
<dbReference type="AlphaFoldDB" id="A0A1Q9LGS8"/>
<dbReference type="InterPro" id="IPR008909">
    <property type="entry name" value="DALR_anticod-bd"/>
</dbReference>
<evidence type="ECO:0000313" key="7">
    <source>
        <dbReference type="Proteomes" id="UP000186040"/>
    </source>
</evidence>
<proteinExistence type="predicted"/>
<dbReference type="InterPro" id="IPR005148">
    <property type="entry name" value="Arg-tRNA-synth_N"/>
</dbReference>
<dbReference type="GO" id="GO:0004814">
    <property type="term" value="F:arginine-tRNA ligase activity"/>
    <property type="evidence" value="ECO:0007669"/>
    <property type="project" value="InterPro"/>
</dbReference>
<dbReference type="OrthoDB" id="9803211at2"/>
<keyword evidence="1" id="KW-0436">Ligase</keyword>
<evidence type="ECO:0000259" key="4">
    <source>
        <dbReference type="SMART" id="SM00836"/>
    </source>
</evidence>